<reference evidence="11 12" key="1">
    <citation type="submission" date="2021-01" db="EMBL/GenBank/DDBJ databases">
        <title>Cercospora kikuchii MAFF 305040 whole genome shotgun sequence.</title>
        <authorList>
            <person name="Kashiwa T."/>
            <person name="Suzuki T."/>
        </authorList>
    </citation>
    <scope>NUCLEOTIDE SEQUENCE [LARGE SCALE GENOMIC DNA]</scope>
    <source>
        <strain evidence="11 12">MAFF 305040</strain>
    </source>
</reference>
<evidence type="ECO:0000256" key="1">
    <source>
        <dbReference type="ARBA" id="ARBA00004141"/>
    </source>
</evidence>
<dbReference type="AlphaFoldDB" id="A0A9P3F9P5"/>
<dbReference type="SMART" id="SM01320">
    <property type="entry name" value="TRP_N"/>
    <property type="match status" value="1"/>
</dbReference>
<feature type="transmembrane region" description="Helical" evidence="8">
    <location>
        <begin position="189"/>
        <end position="212"/>
    </location>
</feature>
<feature type="transmembrane region" description="Helical" evidence="8">
    <location>
        <begin position="659"/>
        <end position="678"/>
    </location>
</feature>
<dbReference type="GO" id="GO:0055085">
    <property type="term" value="P:transmembrane transport"/>
    <property type="evidence" value="ECO:0007669"/>
    <property type="project" value="TreeGrafter"/>
</dbReference>
<feature type="transmembrane region" description="Helical" evidence="8">
    <location>
        <begin position="629"/>
        <end position="647"/>
    </location>
</feature>
<feature type="compositionally biased region" description="Polar residues" evidence="7">
    <location>
        <begin position="1018"/>
        <end position="1032"/>
    </location>
</feature>
<keyword evidence="5 8" id="KW-1133">Transmembrane helix</keyword>
<feature type="compositionally biased region" description="Basic and acidic residues" evidence="7">
    <location>
        <begin position="1008"/>
        <end position="1017"/>
    </location>
</feature>
<dbReference type="GO" id="GO:0009272">
    <property type="term" value="P:fungal-type cell wall biogenesis"/>
    <property type="evidence" value="ECO:0007669"/>
    <property type="project" value="TreeGrafter"/>
</dbReference>
<name>A0A9P3F9P5_9PEZI</name>
<comment type="subcellular location">
    <subcellularLocation>
        <location evidence="1">Membrane</location>
        <topology evidence="1">Multi-pass membrane protein</topology>
    </subcellularLocation>
</comment>
<dbReference type="PANTHER" id="PTHR31145">
    <property type="entry name" value="INTEGRAL MEMBRANE PROTEIN (AFU_ORTHOLOGUE AFUA_7G01610)"/>
    <property type="match status" value="1"/>
</dbReference>
<feature type="transmembrane region" description="Helical" evidence="8">
    <location>
        <begin position="690"/>
        <end position="716"/>
    </location>
</feature>
<accession>A0A9P3F9P5</accession>
<comment type="similarity">
    <text evidence="2">Belongs to the transient receptor potential (TRP) ion channel family.</text>
</comment>
<feature type="signal peptide" evidence="9">
    <location>
        <begin position="1"/>
        <end position="22"/>
    </location>
</feature>
<evidence type="ECO:0000256" key="4">
    <source>
        <dbReference type="ARBA" id="ARBA00022729"/>
    </source>
</evidence>
<dbReference type="PANTHER" id="PTHR31145:SF7">
    <property type="entry name" value="TRP-LIKE ION CHANNEL"/>
    <property type="match status" value="1"/>
</dbReference>
<dbReference type="EMBL" id="BOLY01000002">
    <property type="protein sequence ID" value="GIZ39466.1"/>
    <property type="molecule type" value="Genomic_DNA"/>
</dbReference>
<protein>
    <recommendedName>
        <fullName evidence="10">ML-like domain-containing protein</fullName>
    </recommendedName>
</protein>
<feature type="domain" description="ML-like" evidence="10">
    <location>
        <begin position="45"/>
        <end position="186"/>
    </location>
</feature>
<evidence type="ECO:0000313" key="12">
    <source>
        <dbReference type="Proteomes" id="UP000825890"/>
    </source>
</evidence>
<dbReference type="Pfam" id="PF14558">
    <property type="entry name" value="TRP_N"/>
    <property type="match status" value="1"/>
</dbReference>
<evidence type="ECO:0000256" key="6">
    <source>
        <dbReference type="ARBA" id="ARBA00023136"/>
    </source>
</evidence>
<feature type="region of interest" description="Disordered" evidence="7">
    <location>
        <begin position="880"/>
        <end position="904"/>
    </location>
</feature>
<evidence type="ECO:0000313" key="11">
    <source>
        <dbReference type="EMBL" id="GIZ39466.1"/>
    </source>
</evidence>
<evidence type="ECO:0000256" key="8">
    <source>
        <dbReference type="SAM" id="Phobius"/>
    </source>
</evidence>
<dbReference type="RefSeq" id="XP_044653953.1">
    <property type="nucleotide sequence ID" value="XM_044798018.1"/>
</dbReference>
<comment type="caution">
    <text evidence="11">The sequence shown here is derived from an EMBL/GenBank/DDBJ whole genome shotgun (WGS) entry which is preliminary data.</text>
</comment>
<feature type="chain" id="PRO_5040306160" description="ML-like domain-containing protein" evidence="9">
    <location>
        <begin position="23"/>
        <end position="1032"/>
    </location>
</feature>
<feature type="region of interest" description="Disordered" evidence="7">
    <location>
        <begin position="789"/>
        <end position="808"/>
    </location>
</feature>
<proteinExistence type="inferred from homology"/>
<feature type="compositionally biased region" description="Polar residues" evidence="7">
    <location>
        <begin position="981"/>
        <end position="994"/>
    </location>
</feature>
<evidence type="ECO:0000259" key="10">
    <source>
        <dbReference type="SMART" id="SM01320"/>
    </source>
</evidence>
<keyword evidence="6 8" id="KW-0472">Membrane</keyword>
<keyword evidence="12" id="KW-1185">Reference proteome</keyword>
<dbReference type="InterPro" id="IPR010308">
    <property type="entry name" value="TRP_C"/>
</dbReference>
<keyword evidence="3 8" id="KW-0812">Transmembrane</keyword>
<dbReference type="GO" id="GO:0016020">
    <property type="term" value="C:membrane"/>
    <property type="evidence" value="ECO:0007669"/>
    <property type="project" value="UniProtKB-SubCell"/>
</dbReference>
<evidence type="ECO:0000256" key="7">
    <source>
        <dbReference type="SAM" id="MobiDB-lite"/>
    </source>
</evidence>
<dbReference type="InterPro" id="IPR032800">
    <property type="entry name" value="TRP_N"/>
</dbReference>
<keyword evidence="4 9" id="KW-0732">Signal</keyword>
<feature type="transmembrane region" description="Helical" evidence="8">
    <location>
        <begin position="396"/>
        <end position="417"/>
    </location>
</feature>
<feature type="transmembrane region" description="Helical" evidence="8">
    <location>
        <begin position="224"/>
        <end position="247"/>
    </location>
</feature>
<feature type="region of interest" description="Disordered" evidence="7">
    <location>
        <begin position="536"/>
        <end position="555"/>
    </location>
</feature>
<feature type="transmembrane region" description="Helical" evidence="8">
    <location>
        <begin position="475"/>
        <end position="497"/>
    </location>
</feature>
<dbReference type="InterPro" id="IPR040241">
    <property type="entry name" value="TRP_Flc/Pkd2-like"/>
</dbReference>
<evidence type="ECO:0000256" key="5">
    <source>
        <dbReference type="ARBA" id="ARBA00022989"/>
    </source>
</evidence>
<feature type="transmembrane region" description="Helical" evidence="8">
    <location>
        <begin position="603"/>
        <end position="623"/>
    </location>
</feature>
<evidence type="ECO:0000256" key="3">
    <source>
        <dbReference type="ARBA" id="ARBA00022692"/>
    </source>
</evidence>
<evidence type="ECO:0000256" key="9">
    <source>
        <dbReference type="SAM" id="SignalP"/>
    </source>
</evidence>
<dbReference type="GeneID" id="68288423"/>
<dbReference type="Proteomes" id="UP000825890">
    <property type="component" value="Unassembled WGS sequence"/>
</dbReference>
<feature type="compositionally biased region" description="Polar residues" evidence="7">
    <location>
        <begin position="891"/>
        <end position="904"/>
    </location>
</feature>
<feature type="region of interest" description="Disordered" evidence="7">
    <location>
        <begin position="978"/>
        <end position="1032"/>
    </location>
</feature>
<evidence type="ECO:0000256" key="2">
    <source>
        <dbReference type="ARBA" id="ARBA00010642"/>
    </source>
</evidence>
<dbReference type="Pfam" id="PF06011">
    <property type="entry name" value="TRP"/>
    <property type="match status" value="1"/>
</dbReference>
<feature type="transmembrane region" description="Helical" evidence="8">
    <location>
        <begin position="438"/>
        <end position="463"/>
    </location>
</feature>
<gene>
    <name evidence="11" type="ORF">CKM354_000284800</name>
</gene>
<organism evidence="11 12">
    <name type="scientific">Cercospora kikuchii</name>
    <dbReference type="NCBI Taxonomy" id="84275"/>
    <lineage>
        <taxon>Eukaryota</taxon>
        <taxon>Fungi</taxon>
        <taxon>Dikarya</taxon>
        <taxon>Ascomycota</taxon>
        <taxon>Pezizomycotina</taxon>
        <taxon>Dothideomycetes</taxon>
        <taxon>Dothideomycetidae</taxon>
        <taxon>Mycosphaerellales</taxon>
        <taxon>Mycosphaerellaceae</taxon>
        <taxon>Cercospora</taxon>
    </lineage>
</organism>
<dbReference type="OrthoDB" id="5377623at2759"/>
<sequence length="1032" mass="113342">MIPRIWPGLLSVLLLCVQNVGAADYWFNYQTGTGETIVLNDNRQPALYTRNFGDCLGSSTINVTRFDVAYYKDNMTILWHMAGETGVTNDSIMMSIGVYAYGENRYELIFNPCDANIDSLCPLNASLPIEATTIIPVSASDVAAIIPLALTIPDFEGEAILRIFSNTTRQEIACYSAVVTNGASFSHPAAVGTVLGLFTLVAVIASFATAIYGEAVPTMRLHYAHSLSVGVVFAVWQHIFFSGALSVNWASVLPAWWSNFAWAGGMIYTESMQSNLNSFIGNDLGNTSQVGAAQSGSATPSVGGGFDISAIYRRALYAGIKRAADLPHDVSAKIYGRQAETGETSSTTSFSDRRDGYQWYGDPVPNGLPLPGNYSGFAGTLGYEGISASTAFLTGFLWFLIILVILVASVIAFKWTLEGLIRINWVKTDRLQFFRDRWIGYSAVVALRICYIGFFAVMFLSIFQFTYLAGSGAQGIAAIVFIVFFIGMPLAAGYAVWYKKAMLGSTSGKVYEHKILMGKVPFPADLGKKGPEQTAVELQPTSEPGHAHSESKSSTVPIWKRIASTEKTREATDTNGKSRSIHDDDDYIKKFGWLAARFRRTRWWFFTAWLFYEFIRAVFYGGASGYSQAQVFGLLIVEVIAFGLIIWMKPYEGQRLNVLVVYCLGFSKVATVALSAAFDVKYNLPRIPTTVIGVVIIVIQGILTIITMIAIVVGAISSWMSIKRNTEDFRPRRWYGMREKYFDHLDRTVNDLPRPPKVKKPKNVEPEEVKAGFEMKNVKRVAKIEDEDPDFQGDMAADPNSAYMSTEDLSSTTYGKRAMTPLNRSRANSRAASIKSFSSTNLPYGARSHRPSWSTRDFSRAGWEHDLDESQTAVGDDVIAPVTPNKRHSGAFSTKQPSLRPMTSSSSLRVGAEVSSTDAIGVVPAPTIRPRAGTMGSVRSSRRLSGGFHGTDHLEIEVPPIPSQYSSQRNSYMSLNADAGESSSKMSTNYQQNLALARSTPVPLTPAQEHEEFDLKLTKTNSNANTKKSAPQ</sequence>